<sequence>MVGSDKRLFKTMNAEAGGGPNDLQALSPPQSALMSQSPSKLYSRSQSDDGECHLCDTISRKTLFHLIGTLNASFHPDYDFSQAKSDEFSRETSLEVRTTLVFIALG</sequence>
<dbReference type="Proteomes" id="UP001321473">
    <property type="component" value="Unassembled WGS sequence"/>
</dbReference>
<dbReference type="GO" id="GO:0016480">
    <property type="term" value="P:negative regulation of transcription by RNA polymerase III"/>
    <property type="evidence" value="ECO:0007669"/>
    <property type="project" value="InterPro"/>
</dbReference>
<dbReference type="PANTHER" id="PTHR22504">
    <property type="entry name" value="REPRESSOR OF RNA POLYMERASE III TRANSCRIPTION MAF1"/>
    <property type="match status" value="1"/>
</dbReference>
<dbReference type="AlphaFoldDB" id="A0AAQ4DXS7"/>
<feature type="compositionally biased region" description="Polar residues" evidence="3">
    <location>
        <begin position="27"/>
        <end position="45"/>
    </location>
</feature>
<dbReference type="GO" id="GO:0000994">
    <property type="term" value="F:RNA polymerase III core binding"/>
    <property type="evidence" value="ECO:0007669"/>
    <property type="project" value="TreeGrafter"/>
</dbReference>
<proteinExistence type="inferred from homology"/>
<dbReference type="EMBL" id="JARKHS020025611">
    <property type="protein sequence ID" value="KAK8767267.1"/>
    <property type="molecule type" value="Genomic_DNA"/>
</dbReference>
<organism evidence="4 5">
    <name type="scientific">Amblyomma americanum</name>
    <name type="common">Lone star tick</name>
    <dbReference type="NCBI Taxonomy" id="6943"/>
    <lineage>
        <taxon>Eukaryota</taxon>
        <taxon>Metazoa</taxon>
        <taxon>Ecdysozoa</taxon>
        <taxon>Arthropoda</taxon>
        <taxon>Chelicerata</taxon>
        <taxon>Arachnida</taxon>
        <taxon>Acari</taxon>
        <taxon>Parasitiformes</taxon>
        <taxon>Ixodida</taxon>
        <taxon>Ixodoidea</taxon>
        <taxon>Ixodidae</taxon>
        <taxon>Amblyomminae</taxon>
        <taxon>Amblyomma</taxon>
    </lineage>
</organism>
<gene>
    <name evidence="4" type="ORF">V5799_005953</name>
</gene>
<name>A0AAQ4DXS7_AMBAM</name>
<dbReference type="GO" id="GO:0005634">
    <property type="term" value="C:nucleus"/>
    <property type="evidence" value="ECO:0007669"/>
    <property type="project" value="TreeGrafter"/>
</dbReference>
<protein>
    <recommendedName>
        <fullName evidence="2">Repressor of RNA polymerase III transcription MAF1 homolog</fullName>
    </recommendedName>
</protein>
<evidence type="ECO:0000313" key="5">
    <source>
        <dbReference type="Proteomes" id="UP001321473"/>
    </source>
</evidence>
<dbReference type="Pfam" id="PF09174">
    <property type="entry name" value="Maf1"/>
    <property type="match status" value="1"/>
</dbReference>
<dbReference type="Gene3D" id="3.40.1000.50">
    <property type="entry name" value="Repressor of RNA polymerase III transcription Maf1"/>
    <property type="match status" value="1"/>
</dbReference>
<dbReference type="InterPro" id="IPR015257">
    <property type="entry name" value="Maf1"/>
</dbReference>
<dbReference type="PANTHER" id="PTHR22504:SF0">
    <property type="entry name" value="REPRESSOR OF RNA POLYMERASE III TRANSCRIPTION MAF1 HOMOLOG"/>
    <property type="match status" value="1"/>
</dbReference>
<accession>A0AAQ4DXS7</accession>
<evidence type="ECO:0000256" key="1">
    <source>
        <dbReference type="ARBA" id="ARBA00006231"/>
    </source>
</evidence>
<evidence type="ECO:0000256" key="3">
    <source>
        <dbReference type="SAM" id="MobiDB-lite"/>
    </source>
</evidence>
<reference evidence="4 5" key="1">
    <citation type="journal article" date="2023" name="Arcadia Sci">
        <title>De novo assembly of a long-read Amblyomma americanum tick genome.</title>
        <authorList>
            <person name="Chou S."/>
            <person name="Poskanzer K.E."/>
            <person name="Rollins M."/>
            <person name="Thuy-Boun P.S."/>
        </authorList>
    </citation>
    <scope>NUCLEOTIDE SEQUENCE [LARGE SCALE GENOMIC DNA]</scope>
    <source>
        <strain evidence="4">F_SG_1</strain>
        <tissue evidence="4">Salivary glands</tissue>
    </source>
</reference>
<dbReference type="InterPro" id="IPR038564">
    <property type="entry name" value="Maf1_sf"/>
</dbReference>
<evidence type="ECO:0000256" key="2">
    <source>
        <dbReference type="ARBA" id="ARBA00020829"/>
    </source>
</evidence>
<comment type="similarity">
    <text evidence="1">Belongs to the MAF1 family.</text>
</comment>
<keyword evidence="5" id="KW-1185">Reference proteome</keyword>
<evidence type="ECO:0000313" key="4">
    <source>
        <dbReference type="EMBL" id="KAK8767267.1"/>
    </source>
</evidence>
<feature type="region of interest" description="Disordered" evidence="3">
    <location>
        <begin position="1"/>
        <end position="50"/>
    </location>
</feature>
<comment type="caution">
    <text evidence="4">The sequence shown here is derived from an EMBL/GenBank/DDBJ whole genome shotgun (WGS) entry which is preliminary data.</text>
</comment>